<proteinExistence type="predicted"/>
<keyword evidence="2" id="KW-1185">Reference proteome</keyword>
<protein>
    <submittedName>
        <fullName evidence="1">Uncharacterized protein</fullName>
    </submittedName>
</protein>
<evidence type="ECO:0000313" key="2">
    <source>
        <dbReference type="Proteomes" id="UP000240883"/>
    </source>
</evidence>
<sequence>MERQRAYVQVHPAEIEPCNVLKRRSEVDRRRFSKCSGKTSDPKVGCTCMALHVKCRVHPGHDNGQGDTRRLLCVSAKVCSSSSFQPLRQTLTSQVRVCRWRSFRHGRLGRGWPLLIAAGMGLGDSVTKNKWARINLTPLETTRDSAAYCRTTMDASLRHSSTAETCWRLQEVYQREVNWLKVRLAKNAKDRSTLTDLARESKQSRSSAHGA</sequence>
<accession>A0A2T2P5D2</accession>
<evidence type="ECO:0000313" key="1">
    <source>
        <dbReference type="EMBL" id="PSN72927.1"/>
    </source>
</evidence>
<organism evidence="1 2">
    <name type="scientific">Corynespora cassiicola Philippines</name>
    <dbReference type="NCBI Taxonomy" id="1448308"/>
    <lineage>
        <taxon>Eukaryota</taxon>
        <taxon>Fungi</taxon>
        <taxon>Dikarya</taxon>
        <taxon>Ascomycota</taxon>
        <taxon>Pezizomycotina</taxon>
        <taxon>Dothideomycetes</taxon>
        <taxon>Pleosporomycetidae</taxon>
        <taxon>Pleosporales</taxon>
        <taxon>Corynesporascaceae</taxon>
        <taxon>Corynespora</taxon>
    </lineage>
</organism>
<name>A0A2T2P5D2_CORCC</name>
<reference evidence="1 2" key="1">
    <citation type="journal article" date="2018" name="Front. Microbiol.">
        <title>Genome-Wide Analysis of Corynespora cassiicola Leaf Fall Disease Putative Effectors.</title>
        <authorList>
            <person name="Lopez D."/>
            <person name="Ribeiro S."/>
            <person name="Label P."/>
            <person name="Fumanal B."/>
            <person name="Venisse J.S."/>
            <person name="Kohler A."/>
            <person name="de Oliveira R.R."/>
            <person name="Labutti K."/>
            <person name="Lipzen A."/>
            <person name="Lail K."/>
            <person name="Bauer D."/>
            <person name="Ohm R.A."/>
            <person name="Barry K.W."/>
            <person name="Spatafora J."/>
            <person name="Grigoriev I.V."/>
            <person name="Martin F.M."/>
            <person name="Pujade-Renaud V."/>
        </authorList>
    </citation>
    <scope>NUCLEOTIDE SEQUENCE [LARGE SCALE GENOMIC DNA]</scope>
    <source>
        <strain evidence="1 2">Philippines</strain>
    </source>
</reference>
<gene>
    <name evidence="1" type="ORF">BS50DRAFT_173387</name>
</gene>
<dbReference type="Proteomes" id="UP000240883">
    <property type="component" value="Unassembled WGS sequence"/>
</dbReference>
<dbReference type="EMBL" id="KZ678129">
    <property type="protein sequence ID" value="PSN72927.1"/>
    <property type="molecule type" value="Genomic_DNA"/>
</dbReference>
<dbReference type="AlphaFoldDB" id="A0A2T2P5D2"/>